<dbReference type="Pfam" id="PF01832">
    <property type="entry name" value="Glucosaminidase"/>
    <property type="match status" value="1"/>
</dbReference>
<dbReference type="SMART" id="SM00047">
    <property type="entry name" value="LYZ2"/>
    <property type="match status" value="1"/>
</dbReference>
<dbReference type="RefSeq" id="WP_331846300.1">
    <property type="nucleotide sequence ID" value="NZ_JAZHPZ010000003.1"/>
</dbReference>
<dbReference type="PRINTS" id="PR01002">
    <property type="entry name" value="FLGFLGJ"/>
</dbReference>
<gene>
    <name evidence="3" type="ORF">V3851_09610</name>
</gene>
<name>A0ABU7VQR7_9BACL</name>
<dbReference type="Proteomes" id="UP001306950">
    <property type="component" value="Unassembled WGS sequence"/>
</dbReference>
<dbReference type="InterPro" id="IPR002901">
    <property type="entry name" value="MGlyc_endo_b_GlcNAc-like_dom"/>
</dbReference>
<protein>
    <submittedName>
        <fullName evidence="3">Glucosaminidase domain-containing protein</fullName>
    </submittedName>
</protein>
<evidence type="ECO:0000313" key="3">
    <source>
        <dbReference type="EMBL" id="MEF2966086.1"/>
    </source>
</evidence>
<organism evidence="3 4">
    <name type="scientific">Paenibacillus haidiansis</name>
    <dbReference type="NCBI Taxonomy" id="1574488"/>
    <lineage>
        <taxon>Bacteria</taxon>
        <taxon>Bacillati</taxon>
        <taxon>Bacillota</taxon>
        <taxon>Bacilli</taxon>
        <taxon>Bacillales</taxon>
        <taxon>Paenibacillaceae</taxon>
        <taxon>Paenibacillus</taxon>
    </lineage>
</organism>
<keyword evidence="4" id="KW-1185">Reference proteome</keyword>
<dbReference type="Gene3D" id="1.10.530.10">
    <property type="match status" value="1"/>
</dbReference>
<dbReference type="InterPro" id="IPR051056">
    <property type="entry name" value="Glycosyl_Hydrolase_73"/>
</dbReference>
<reference evidence="3 4" key="1">
    <citation type="submission" date="2024-02" db="EMBL/GenBank/DDBJ databases">
        <title>A nitrogen-fixing paenibacillus bacterium.</title>
        <authorList>
            <person name="Zhang W.L."/>
            <person name="Chen S.F."/>
        </authorList>
    </citation>
    <scope>NUCLEOTIDE SEQUENCE [LARGE SCALE GENOMIC DNA]</scope>
    <source>
        <strain evidence="3 4">M1</strain>
    </source>
</reference>
<evidence type="ECO:0000259" key="2">
    <source>
        <dbReference type="SMART" id="SM00047"/>
    </source>
</evidence>
<keyword evidence="1" id="KW-0378">Hydrolase</keyword>
<proteinExistence type="predicted"/>
<dbReference type="PANTHER" id="PTHR33308:SF9">
    <property type="entry name" value="PEPTIDOGLYCAN HYDROLASE FLGJ"/>
    <property type="match status" value="1"/>
</dbReference>
<feature type="domain" description="Mannosyl-glycoprotein endo-beta-N-acetylglucosamidase-like" evidence="2">
    <location>
        <begin position="1"/>
        <end position="155"/>
    </location>
</feature>
<sequence length="239" mass="26471">MGKKYSKAKFFALLAPIVVQVRQEGSKMFPSVRLAQNWLETGGKINDWNNLGGYKVGSGKTTPYWDGSSVNTKTWEVYNGTKVTTSANWRAYKSLYDFYKDQDLLFGNTRYARVRAATTPEEQCKALYACGYATDPEYANKLISIINSNNLTKYDEEAGEDMAKIAELEATITTLEKRIATLEKVVNVSGNQEPPAWAHEAIGAAKAAGAITTSNDKGRAELVTIQMLHNMGLFKKEGK</sequence>
<evidence type="ECO:0000256" key="1">
    <source>
        <dbReference type="ARBA" id="ARBA00022801"/>
    </source>
</evidence>
<dbReference type="PANTHER" id="PTHR33308">
    <property type="entry name" value="PEPTIDOGLYCAN HYDROLASE FLGJ"/>
    <property type="match status" value="1"/>
</dbReference>
<dbReference type="EMBL" id="JAZHPZ010000003">
    <property type="protein sequence ID" value="MEF2966086.1"/>
    <property type="molecule type" value="Genomic_DNA"/>
</dbReference>
<accession>A0ABU7VQR7</accession>
<evidence type="ECO:0000313" key="4">
    <source>
        <dbReference type="Proteomes" id="UP001306950"/>
    </source>
</evidence>
<comment type="caution">
    <text evidence="3">The sequence shown here is derived from an EMBL/GenBank/DDBJ whole genome shotgun (WGS) entry which is preliminary data.</text>
</comment>